<feature type="transmembrane region" description="Helical" evidence="12">
    <location>
        <begin position="438"/>
        <end position="457"/>
    </location>
</feature>
<feature type="transmembrane region" description="Helical" evidence="12">
    <location>
        <begin position="400"/>
        <end position="417"/>
    </location>
</feature>
<evidence type="ECO:0000256" key="11">
    <source>
        <dbReference type="ARBA" id="ARBA00048044"/>
    </source>
</evidence>
<evidence type="ECO:0000256" key="9">
    <source>
        <dbReference type="ARBA" id="ARBA00023136"/>
    </source>
</evidence>
<keyword evidence="7" id="KW-0408">Iron</keyword>
<evidence type="ECO:0000256" key="7">
    <source>
        <dbReference type="ARBA" id="ARBA00023004"/>
    </source>
</evidence>
<feature type="transmembrane region" description="Helical" evidence="12">
    <location>
        <begin position="84"/>
        <end position="105"/>
    </location>
</feature>
<feature type="transmembrane region" description="Helical" evidence="12">
    <location>
        <begin position="463"/>
        <end position="483"/>
    </location>
</feature>
<comment type="cofactor">
    <cofactor evidence="1">
        <name>heme b</name>
        <dbReference type="ChEBI" id="CHEBI:60344"/>
    </cofactor>
</comment>
<feature type="transmembrane region" description="Helical" evidence="12">
    <location>
        <begin position="171"/>
        <end position="188"/>
    </location>
</feature>
<keyword evidence="4" id="KW-0479">Metal-binding</keyword>
<evidence type="ECO:0000256" key="2">
    <source>
        <dbReference type="ARBA" id="ARBA00004141"/>
    </source>
</evidence>
<evidence type="ECO:0000256" key="10">
    <source>
        <dbReference type="ARBA" id="ARBA00044501"/>
    </source>
</evidence>
<name>A0AAF0DZY2_9BASI</name>
<dbReference type="GO" id="GO:0016653">
    <property type="term" value="F:oxidoreductase activity, acting on NAD(P)H, heme protein as acceptor"/>
    <property type="evidence" value="ECO:0007669"/>
    <property type="project" value="TreeGrafter"/>
</dbReference>
<organism evidence="13 14">
    <name type="scientific">Malassezia obtusa</name>
    <dbReference type="NCBI Taxonomy" id="76774"/>
    <lineage>
        <taxon>Eukaryota</taxon>
        <taxon>Fungi</taxon>
        <taxon>Dikarya</taxon>
        <taxon>Basidiomycota</taxon>
        <taxon>Ustilaginomycotina</taxon>
        <taxon>Malasseziomycetes</taxon>
        <taxon>Malasseziales</taxon>
        <taxon>Malasseziaceae</taxon>
        <taxon>Malassezia</taxon>
    </lineage>
</organism>
<feature type="transmembrane region" description="Helical" evidence="12">
    <location>
        <begin position="200"/>
        <end position="220"/>
    </location>
</feature>
<comment type="subcellular location">
    <subcellularLocation>
        <location evidence="2">Membrane</location>
        <topology evidence="2">Multi-pass membrane protein</topology>
    </subcellularLocation>
</comment>
<dbReference type="AlphaFoldDB" id="A0AAF0DZY2"/>
<evidence type="ECO:0000313" key="14">
    <source>
        <dbReference type="Proteomes" id="UP001214603"/>
    </source>
</evidence>
<feature type="transmembrane region" description="Helical" evidence="12">
    <location>
        <begin position="311"/>
        <end position="332"/>
    </location>
</feature>
<keyword evidence="6" id="KW-0560">Oxidoreductase</keyword>
<dbReference type="GO" id="GO:0120547">
    <property type="term" value="F:heme A synthase activity"/>
    <property type="evidence" value="ECO:0007669"/>
    <property type="project" value="UniProtKB-EC"/>
</dbReference>
<comment type="catalytic activity">
    <reaction evidence="11">
        <text>Fe(II)-heme o + 2 A + H2O = Fe(II)-heme a + 2 AH2</text>
        <dbReference type="Rhea" id="RHEA:63388"/>
        <dbReference type="ChEBI" id="CHEBI:13193"/>
        <dbReference type="ChEBI" id="CHEBI:15377"/>
        <dbReference type="ChEBI" id="CHEBI:17499"/>
        <dbReference type="ChEBI" id="CHEBI:60530"/>
        <dbReference type="ChEBI" id="CHEBI:61715"/>
        <dbReference type="EC" id="1.17.99.9"/>
    </reaction>
    <physiologicalReaction direction="left-to-right" evidence="11">
        <dbReference type="Rhea" id="RHEA:63389"/>
    </physiologicalReaction>
</comment>
<sequence length="504" mass="55051">MAAPLLRSPSAWIRAASCVRPAVQPVRTLSVSARVPLAARTSAWTPLRQAFRTRAASVRPAPGAVLRSYATAAAPEPPLATRPIVAYHLLASAGLVFLIIIVGGITRLTESGLSITEWNPGLKGMRLPMSDEEWNAEWDKYKESPEFKMINQNMTLDDFKSIFLWEWSHRILGRVIGVFFGLPAIYFCMRRGVTTPDVRWKLLAITAGIGFQGLLGWVMVASGLKNPYDDEPATAQPRPDWTPRVSHFRLAAHLGTAFAVYMGMVYTAVTILRDNSLARATRAGASPESRTAMSQVLEKLQSPATRKYRGVALGMLGLVFATAMYGAFVAGLDAGLVYSEFPTMGEGRVLPPHSELFDARYAIRTREPVPSPDAVAEPVQPTFSRLWLGNLTQNPVTVQAVHRFLGISTLASMFVFLRYSKRVKTLVPAAAPRFATGAVHMTVLQVLLGISTLIYMVPVPLAALHQAGSVVVLTFLSCVLGVLRKPNQALRAFQQARSTQKIAT</sequence>
<evidence type="ECO:0000256" key="1">
    <source>
        <dbReference type="ARBA" id="ARBA00001970"/>
    </source>
</evidence>
<evidence type="ECO:0000256" key="5">
    <source>
        <dbReference type="ARBA" id="ARBA00022989"/>
    </source>
</evidence>
<dbReference type="Proteomes" id="UP001214603">
    <property type="component" value="Chromosome 3"/>
</dbReference>
<proteinExistence type="predicted"/>
<evidence type="ECO:0000256" key="4">
    <source>
        <dbReference type="ARBA" id="ARBA00022723"/>
    </source>
</evidence>
<dbReference type="InterPro" id="IPR023754">
    <property type="entry name" value="HemeA_Synthase_type2"/>
</dbReference>
<evidence type="ECO:0000256" key="12">
    <source>
        <dbReference type="SAM" id="Phobius"/>
    </source>
</evidence>
<keyword evidence="14" id="KW-1185">Reference proteome</keyword>
<dbReference type="GO" id="GO:0005743">
    <property type="term" value="C:mitochondrial inner membrane"/>
    <property type="evidence" value="ECO:0007669"/>
    <property type="project" value="TreeGrafter"/>
</dbReference>
<dbReference type="PANTHER" id="PTHR23289:SF2">
    <property type="entry name" value="CYTOCHROME C OXIDASE ASSEMBLY PROTEIN COX15 HOMOLOG"/>
    <property type="match status" value="1"/>
</dbReference>
<keyword evidence="8" id="KW-0350">Heme biosynthesis</keyword>
<dbReference type="PANTHER" id="PTHR23289">
    <property type="entry name" value="CYTOCHROME C OXIDASE ASSEMBLY PROTEIN COX15"/>
    <property type="match status" value="1"/>
</dbReference>
<dbReference type="Pfam" id="PF02628">
    <property type="entry name" value="COX15-CtaA"/>
    <property type="match status" value="1"/>
</dbReference>
<accession>A0AAF0DZY2</accession>
<reference evidence="13" key="1">
    <citation type="submission" date="2023-03" db="EMBL/GenBank/DDBJ databases">
        <title>Mating type loci evolution in Malassezia.</title>
        <authorList>
            <person name="Coelho M.A."/>
        </authorList>
    </citation>
    <scope>NUCLEOTIDE SEQUENCE</scope>
    <source>
        <strain evidence="13">CBS 7876</strain>
    </source>
</reference>
<evidence type="ECO:0000256" key="6">
    <source>
        <dbReference type="ARBA" id="ARBA00023002"/>
    </source>
</evidence>
<gene>
    <name evidence="13" type="primary">COX15</name>
    <name evidence="13" type="ORF">MOBT1_001900</name>
</gene>
<evidence type="ECO:0000256" key="8">
    <source>
        <dbReference type="ARBA" id="ARBA00023133"/>
    </source>
</evidence>
<feature type="transmembrane region" description="Helical" evidence="12">
    <location>
        <begin position="250"/>
        <end position="272"/>
    </location>
</feature>
<dbReference type="InterPro" id="IPR003780">
    <property type="entry name" value="COX15/CtaA_fam"/>
</dbReference>
<comment type="pathway">
    <text evidence="10">Porphyrin-containing compound metabolism; heme A biosynthesis; heme A from heme O: step 1/1.</text>
</comment>
<dbReference type="GO" id="GO:0046872">
    <property type="term" value="F:metal ion binding"/>
    <property type="evidence" value="ECO:0007669"/>
    <property type="project" value="UniProtKB-KW"/>
</dbReference>
<protein>
    <submittedName>
        <fullName evidence="13">Cytochrome c oxidase assembly protein cox15</fullName>
    </submittedName>
</protein>
<keyword evidence="5 12" id="KW-1133">Transmembrane helix</keyword>
<keyword evidence="9 12" id="KW-0472">Membrane</keyword>
<keyword evidence="3 12" id="KW-0812">Transmembrane</keyword>
<evidence type="ECO:0000313" key="13">
    <source>
        <dbReference type="EMBL" id="WFD03211.1"/>
    </source>
</evidence>
<evidence type="ECO:0000256" key="3">
    <source>
        <dbReference type="ARBA" id="ARBA00022692"/>
    </source>
</evidence>
<dbReference type="EMBL" id="CP119936">
    <property type="protein sequence ID" value="WFD03211.1"/>
    <property type="molecule type" value="Genomic_DNA"/>
</dbReference>
<dbReference type="GO" id="GO:0006784">
    <property type="term" value="P:heme A biosynthetic process"/>
    <property type="evidence" value="ECO:0007669"/>
    <property type="project" value="InterPro"/>
</dbReference>